<evidence type="ECO:0000256" key="1">
    <source>
        <dbReference type="SAM" id="MobiDB-lite"/>
    </source>
</evidence>
<sequence length="261" mass="29263">MPSSIKYELAEAESACEEEVLSRDGRRLKGGGREEERVVGVLSTRPPFILSRPRKELTRRDVMSKAAAGGRHQLYKSIRGYEANVTREERMKVMYMRMNEDDVKNERKQHPVSRVPMKVRMRQKGDRKKQVYVQKQIFFFGCRIQKKATTDDDNCDRGRQTRREEIDDDNPQKRCVRVNAGGWFGGDEGGGVGWRIRELAARGRGEAGEACIVAASSSDDGDQGVVVVVEDMRAGGWGGVGGGWCVAYAVKEDGWWVDASG</sequence>
<proteinExistence type="predicted"/>
<organism evidence="2 3">
    <name type="scientific">Favolaschia claudopus</name>
    <dbReference type="NCBI Taxonomy" id="2862362"/>
    <lineage>
        <taxon>Eukaryota</taxon>
        <taxon>Fungi</taxon>
        <taxon>Dikarya</taxon>
        <taxon>Basidiomycota</taxon>
        <taxon>Agaricomycotina</taxon>
        <taxon>Agaricomycetes</taxon>
        <taxon>Agaricomycetidae</taxon>
        <taxon>Agaricales</taxon>
        <taxon>Marasmiineae</taxon>
        <taxon>Mycenaceae</taxon>
        <taxon>Favolaschia</taxon>
    </lineage>
</organism>
<name>A0AAW0AM92_9AGAR</name>
<dbReference type="Proteomes" id="UP001362999">
    <property type="component" value="Unassembled WGS sequence"/>
</dbReference>
<dbReference type="AlphaFoldDB" id="A0AAW0AM92"/>
<reference evidence="2 3" key="1">
    <citation type="journal article" date="2024" name="J Genomics">
        <title>Draft genome sequencing and assembly of Favolaschia claudopus CIRM-BRFM 2984 isolated from oak limbs.</title>
        <authorList>
            <person name="Navarro D."/>
            <person name="Drula E."/>
            <person name="Chaduli D."/>
            <person name="Cazenave R."/>
            <person name="Ahrendt S."/>
            <person name="Wang J."/>
            <person name="Lipzen A."/>
            <person name="Daum C."/>
            <person name="Barry K."/>
            <person name="Grigoriev I.V."/>
            <person name="Favel A."/>
            <person name="Rosso M.N."/>
            <person name="Martin F."/>
        </authorList>
    </citation>
    <scope>NUCLEOTIDE SEQUENCE [LARGE SCALE GENOMIC DNA]</scope>
    <source>
        <strain evidence="2 3">CIRM-BRFM 2984</strain>
    </source>
</reference>
<comment type="caution">
    <text evidence="2">The sequence shown here is derived from an EMBL/GenBank/DDBJ whole genome shotgun (WGS) entry which is preliminary data.</text>
</comment>
<evidence type="ECO:0000313" key="3">
    <source>
        <dbReference type="Proteomes" id="UP001362999"/>
    </source>
</evidence>
<keyword evidence="3" id="KW-1185">Reference proteome</keyword>
<gene>
    <name evidence="2" type="ORF">R3P38DRAFT_2788491</name>
</gene>
<accession>A0AAW0AM92</accession>
<dbReference type="EMBL" id="JAWWNJ010000060">
    <property type="protein sequence ID" value="KAK7013181.1"/>
    <property type="molecule type" value="Genomic_DNA"/>
</dbReference>
<feature type="region of interest" description="Disordered" evidence="1">
    <location>
        <begin position="150"/>
        <end position="169"/>
    </location>
</feature>
<protein>
    <submittedName>
        <fullName evidence="2">Uncharacterized protein</fullName>
    </submittedName>
</protein>
<evidence type="ECO:0000313" key="2">
    <source>
        <dbReference type="EMBL" id="KAK7013181.1"/>
    </source>
</evidence>
<feature type="compositionally biased region" description="Basic and acidic residues" evidence="1">
    <location>
        <begin position="155"/>
        <end position="165"/>
    </location>
</feature>